<name>A0A4V5NYR6_9SPHI</name>
<evidence type="ECO:0000313" key="2">
    <source>
        <dbReference type="Proteomes" id="UP000308181"/>
    </source>
</evidence>
<dbReference type="EMBL" id="SWBP01000004">
    <property type="protein sequence ID" value="TKB96870.1"/>
    <property type="molecule type" value="Genomic_DNA"/>
</dbReference>
<accession>A0A4V5NYR6</accession>
<evidence type="ECO:0000313" key="1">
    <source>
        <dbReference type="EMBL" id="TKB96870.1"/>
    </source>
</evidence>
<dbReference type="RefSeq" id="WP_136826834.1">
    <property type="nucleotide sequence ID" value="NZ_SWBP01000004.1"/>
</dbReference>
<protein>
    <submittedName>
        <fullName evidence="1">Uncharacterized protein</fullName>
    </submittedName>
</protein>
<proteinExistence type="predicted"/>
<sequence>MHNLTVPEWNLDSNLLFRSICIKEIKEAQNKKPFAQTGFDFMELETKISFFTKGKANAEKHIDSFLKSPDYSIEPFLQMMPTYTKHMTEEEHAALQNRYYLTIKKIADLESIIKKTLCPVKLALFNTDMRLLITEKENVYQTIIEWKH</sequence>
<dbReference type="AlphaFoldDB" id="A0A4V5NYR6"/>
<reference evidence="1 2" key="1">
    <citation type="submission" date="2019-04" db="EMBL/GenBank/DDBJ databases">
        <title>Pedobacter sp. AR-3-17 sp. nov., isolated from Arctic soil.</title>
        <authorList>
            <person name="Dahal R.H."/>
            <person name="Kim D.-U."/>
        </authorList>
    </citation>
    <scope>NUCLEOTIDE SEQUENCE [LARGE SCALE GENOMIC DNA]</scope>
    <source>
        <strain evidence="1 2">AR-3-17</strain>
    </source>
</reference>
<comment type="caution">
    <text evidence="1">The sequence shown here is derived from an EMBL/GenBank/DDBJ whole genome shotgun (WGS) entry which is preliminary data.</text>
</comment>
<dbReference type="Proteomes" id="UP000308181">
    <property type="component" value="Unassembled WGS sequence"/>
</dbReference>
<gene>
    <name evidence="1" type="ORF">FA046_12390</name>
</gene>
<organism evidence="1 2">
    <name type="scientific">Pedobacter cryophilus</name>
    <dbReference type="NCBI Taxonomy" id="2571271"/>
    <lineage>
        <taxon>Bacteria</taxon>
        <taxon>Pseudomonadati</taxon>
        <taxon>Bacteroidota</taxon>
        <taxon>Sphingobacteriia</taxon>
        <taxon>Sphingobacteriales</taxon>
        <taxon>Sphingobacteriaceae</taxon>
        <taxon>Pedobacter</taxon>
    </lineage>
</organism>
<keyword evidence="2" id="KW-1185">Reference proteome</keyword>